<evidence type="ECO:0000256" key="4">
    <source>
        <dbReference type="RuleBase" id="RU000363"/>
    </source>
</evidence>
<keyword evidence="3" id="KW-0560">Oxidoreductase</keyword>
<accession>A0A3L6G5C0</accession>
<dbReference type="PRINTS" id="PR00080">
    <property type="entry name" value="SDRFAMILY"/>
</dbReference>
<reference evidence="5 6" key="1">
    <citation type="journal article" date="2018" name="Nat. Genet.">
        <title>Extensive intraspecific gene order and gene structural variations between Mo17 and other maize genomes.</title>
        <authorList>
            <person name="Sun S."/>
            <person name="Zhou Y."/>
            <person name="Chen J."/>
            <person name="Shi J."/>
            <person name="Zhao H."/>
            <person name="Zhao H."/>
            <person name="Song W."/>
            <person name="Zhang M."/>
            <person name="Cui Y."/>
            <person name="Dong X."/>
            <person name="Liu H."/>
            <person name="Ma X."/>
            <person name="Jiao Y."/>
            <person name="Wang B."/>
            <person name="Wei X."/>
            <person name="Stein J.C."/>
            <person name="Glaubitz J.C."/>
            <person name="Lu F."/>
            <person name="Yu G."/>
            <person name="Liang C."/>
            <person name="Fengler K."/>
            <person name="Li B."/>
            <person name="Rafalski A."/>
            <person name="Schnable P.S."/>
            <person name="Ware D.H."/>
            <person name="Buckler E.S."/>
            <person name="Lai J."/>
        </authorList>
    </citation>
    <scope>NUCLEOTIDE SEQUENCE [LARGE SCALE GENOMIC DNA]</scope>
    <source>
        <strain evidence="6">cv. Missouri 17</strain>
        <tissue evidence="5">Seedling</tissue>
    </source>
</reference>
<gene>
    <name evidence="5" type="primary">SDR2b_2</name>
    <name evidence="5" type="ORF">Zm00014a_002675</name>
</gene>
<organism evidence="5 6">
    <name type="scientific">Zea mays</name>
    <name type="common">Maize</name>
    <dbReference type="NCBI Taxonomy" id="4577"/>
    <lineage>
        <taxon>Eukaryota</taxon>
        <taxon>Viridiplantae</taxon>
        <taxon>Streptophyta</taxon>
        <taxon>Embryophyta</taxon>
        <taxon>Tracheophyta</taxon>
        <taxon>Spermatophyta</taxon>
        <taxon>Magnoliopsida</taxon>
        <taxon>Liliopsida</taxon>
        <taxon>Poales</taxon>
        <taxon>Poaceae</taxon>
        <taxon>PACMAD clade</taxon>
        <taxon>Panicoideae</taxon>
        <taxon>Andropogonodae</taxon>
        <taxon>Andropogoneae</taxon>
        <taxon>Tripsacinae</taxon>
        <taxon>Zea</taxon>
    </lineage>
</organism>
<evidence type="ECO:0000256" key="2">
    <source>
        <dbReference type="ARBA" id="ARBA00022857"/>
    </source>
</evidence>
<dbReference type="PRINTS" id="PR00081">
    <property type="entry name" value="GDHRDH"/>
</dbReference>
<dbReference type="InterPro" id="IPR036291">
    <property type="entry name" value="NAD(P)-bd_dom_sf"/>
</dbReference>
<keyword evidence="2" id="KW-0521">NADP</keyword>
<evidence type="ECO:0000313" key="6">
    <source>
        <dbReference type="Proteomes" id="UP000251960"/>
    </source>
</evidence>
<dbReference type="Gene3D" id="3.40.50.720">
    <property type="entry name" value="NAD(P)-binding Rossmann-like Domain"/>
    <property type="match status" value="1"/>
</dbReference>
<dbReference type="PANTHER" id="PTHR43490">
    <property type="entry name" value="(+)-NEOMENTHOL DEHYDROGENASE"/>
    <property type="match status" value="1"/>
</dbReference>
<dbReference type="Pfam" id="PF00106">
    <property type="entry name" value="adh_short"/>
    <property type="match status" value="1"/>
</dbReference>
<dbReference type="EMBL" id="NCVQ01000002">
    <property type="protein sequence ID" value="PWZ43506.1"/>
    <property type="molecule type" value="Genomic_DNA"/>
</dbReference>
<dbReference type="ExpressionAtlas" id="A0A3L6G5C0">
    <property type="expression patterns" value="baseline and differential"/>
</dbReference>
<dbReference type="GO" id="GO:0016491">
    <property type="term" value="F:oxidoreductase activity"/>
    <property type="evidence" value="ECO:0007669"/>
    <property type="project" value="UniProtKB-KW"/>
</dbReference>
<name>A0A3L6G5C0_MAIZE</name>
<dbReference type="Proteomes" id="UP000251960">
    <property type="component" value="Chromosome 10"/>
</dbReference>
<evidence type="ECO:0000313" key="5">
    <source>
        <dbReference type="EMBL" id="PWZ43506.1"/>
    </source>
</evidence>
<evidence type="ECO:0000256" key="3">
    <source>
        <dbReference type="ARBA" id="ARBA00023002"/>
    </source>
</evidence>
<comment type="similarity">
    <text evidence="1 4">Belongs to the short-chain dehydrogenases/reductases (SDR) family.</text>
</comment>
<protein>
    <submittedName>
        <fullName evidence="5">Short-chain dehydrogenase/reductase 2b</fullName>
    </submittedName>
</protein>
<dbReference type="SUPFAM" id="SSF51735">
    <property type="entry name" value="NAD(P)-binding Rossmann-fold domains"/>
    <property type="match status" value="1"/>
</dbReference>
<sequence length="192" mass="20898">MDAAAAASPTSKRIALVTGGNKGIGLETCRQLASRGVRVVLTARNDARGLEAVERVRCARGDAEVYFHQLDVTDPCSAARLADFVRDQFGRLDILINNAGISGVHRDPVLSAAVKDKVDGMDVNQRVEWMKENSKETYEEAVQCMKTNYYGAKLVTEALLPLLQLSSSGRIVNVSSGFGLLRVSFVNLNKNR</sequence>
<dbReference type="AlphaFoldDB" id="A0A3L6G5C0"/>
<dbReference type="InterPro" id="IPR002347">
    <property type="entry name" value="SDR_fam"/>
</dbReference>
<proteinExistence type="inferred from homology"/>
<evidence type="ECO:0000256" key="1">
    <source>
        <dbReference type="ARBA" id="ARBA00006484"/>
    </source>
</evidence>
<comment type="caution">
    <text evidence="5">The sequence shown here is derived from an EMBL/GenBank/DDBJ whole genome shotgun (WGS) entry which is preliminary data.</text>
</comment>
<dbReference type="PANTHER" id="PTHR43490:SF64">
    <property type="entry name" value="(+)-NEOMENTHOL DEHYDROGENASE"/>
    <property type="match status" value="1"/>
</dbReference>